<evidence type="ECO:0000256" key="1">
    <source>
        <dbReference type="SAM" id="Phobius"/>
    </source>
</evidence>
<protein>
    <submittedName>
        <fullName evidence="2">Uncharacterized protein</fullName>
    </submittedName>
</protein>
<sequence length="284" mass="30221">MIAVLIGIGNLMIGIAYAGLGLLSAWETISLHHYRGWSRFGIGFALMAASCGPHHLMHGWQLLQGEAVSWPIIAVTIIGLPPGLIFVGLRFETAWNGQGDRGIPASPQRAILLSAAFAMVAGGLAAWSLARLPAAELPFQILCSSSEIPGIAGSGFSFVSPSFLANLFVTGTYGMVGWYLADRQVRRYLTDGSWSLAGIAMSGVFMTCALMHLVAAAACETGWALTFDLIGVPASIYFLWIVRQLHRDAVTDWNRRPLIGAATAPARASPWSGANARPGSPVRD</sequence>
<feature type="transmembrane region" description="Helical" evidence="1">
    <location>
        <begin position="163"/>
        <end position="181"/>
    </location>
</feature>
<keyword evidence="1" id="KW-1133">Transmembrane helix</keyword>
<feature type="transmembrane region" description="Helical" evidence="1">
    <location>
        <begin position="68"/>
        <end position="89"/>
    </location>
</feature>
<evidence type="ECO:0000313" key="2">
    <source>
        <dbReference type="EMBL" id="UZF85168.1"/>
    </source>
</evidence>
<reference evidence="2" key="1">
    <citation type="submission" date="2022-08" db="EMBL/GenBank/DDBJ databases">
        <title>Complete Genome Sequences of 2 Bosea sp. soil isolates.</title>
        <authorList>
            <person name="Alvarez Arevalo M."/>
            <person name="Sterndorff E.B."/>
            <person name="Faurdal D."/>
            <person name="Joergensen T.S."/>
            <person name="Weber T."/>
        </authorList>
    </citation>
    <scope>NUCLEOTIDE SEQUENCE</scope>
    <source>
        <strain evidence="2">NBC_00436</strain>
    </source>
</reference>
<feature type="transmembrane region" description="Helical" evidence="1">
    <location>
        <begin position="37"/>
        <end position="56"/>
    </location>
</feature>
<accession>A0A9E8CQM3</accession>
<feature type="transmembrane region" description="Helical" evidence="1">
    <location>
        <begin position="193"/>
        <end position="217"/>
    </location>
</feature>
<keyword evidence="1" id="KW-0472">Membrane</keyword>
<name>A0A9E8CQM3_9HYPH</name>
<feature type="transmembrane region" description="Helical" evidence="1">
    <location>
        <begin position="223"/>
        <end position="242"/>
    </location>
</feature>
<dbReference type="AlphaFoldDB" id="A0A9E8CQM3"/>
<organism evidence="2">
    <name type="scientific">Bosea sp. NBC_00436</name>
    <dbReference type="NCBI Taxonomy" id="2969620"/>
    <lineage>
        <taxon>Bacteria</taxon>
        <taxon>Pseudomonadati</taxon>
        <taxon>Pseudomonadota</taxon>
        <taxon>Alphaproteobacteria</taxon>
        <taxon>Hyphomicrobiales</taxon>
        <taxon>Boseaceae</taxon>
        <taxon>Bosea</taxon>
    </lineage>
</organism>
<feature type="transmembrane region" description="Helical" evidence="1">
    <location>
        <begin position="6"/>
        <end position="25"/>
    </location>
</feature>
<keyword evidence="1" id="KW-0812">Transmembrane</keyword>
<gene>
    <name evidence="2" type="ORF">NWE54_15160</name>
</gene>
<dbReference type="EMBL" id="CP102774">
    <property type="protein sequence ID" value="UZF85168.1"/>
    <property type="molecule type" value="Genomic_DNA"/>
</dbReference>
<feature type="transmembrane region" description="Helical" evidence="1">
    <location>
        <begin position="110"/>
        <end position="130"/>
    </location>
</feature>
<proteinExistence type="predicted"/>